<comment type="caution">
    <text evidence="1">The sequence shown here is derived from an EMBL/GenBank/DDBJ whole genome shotgun (WGS) entry which is preliminary data.</text>
</comment>
<dbReference type="AlphaFoldDB" id="A0A0F6IA45"/>
<accession>A0A0F6IA45</accession>
<dbReference type="Pfam" id="PF05284">
    <property type="entry name" value="DUF736"/>
    <property type="match status" value="1"/>
</dbReference>
<reference evidence="1 2" key="1">
    <citation type="submission" date="2013-01" db="EMBL/GenBank/DDBJ databases">
        <authorList>
            <person name="Harkins D.M."/>
            <person name="Durkin A.S."/>
            <person name="Brinkac L.M."/>
            <person name="Haft D.H."/>
            <person name="Selengut J.D."/>
            <person name="Sanka R."/>
            <person name="DePew J."/>
            <person name="Purushe J."/>
            <person name="Peacock S.J."/>
            <person name="Thaipadungpanit J."/>
            <person name="Wuthiekanun V.W."/>
            <person name="Day N.P."/>
            <person name="Vinetz J.M."/>
            <person name="Sutton G.G."/>
            <person name="Nierman W.C."/>
            <person name="Fouts D.E."/>
        </authorList>
    </citation>
    <scope>NUCLEOTIDE SEQUENCE [LARGE SCALE GENOMIC DNA]</scope>
    <source>
        <strain evidence="1 2">FPW1039</strain>
    </source>
</reference>
<sequence>MSKTVGSMKEKSTREGKKFYNLEINLPFCPKMELYVSKNDLKNSPEAKDSAPDFFVSYAQNQVGAIWRKTSQKGAEYLSCEIIAPMHQKGKLNFALFADRDEPGCFNVSYSEPMERKPTEEDFPY</sequence>
<name>A0A0F6IA45_LEPIR</name>
<gene>
    <name evidence="1" type="ORF">LEP1GSC079_0065</name>
</gene>
<organism evidence="1 2">
    <name type="scientific">Leptospira interrogans str. FPW1039</name>
    <dbReference type="NCBI Taxonomy" id="1193040"/>
    <lineage>
        <taxon>Bacteria</taxon>
        <taxon>Pseudomonadati</taxon>
        <taxon>Spirochaetota</taxon>
        <taxon>Spirochaetia</taxon>
        <taxon>Leptospirales</taxon>
        <taxon>Leptospiraceae</taxon>
        <taxon>Leptospira</taxon>
    </lineage>
</organism>
<proteinExistence type="predicted"/>
<evidence type="ECO:0000313" key="2">
    <source>
        <dbReference type="Proteomes" id="UP000012164"/>
    </source>
</evidence>
<dbReference type="Proteomes" id="UP000012164">
    <property type="component" value="Unassembled WGS sequence"/>
</dbReference>
<dbReference type="EMBL" id="AKWR02000197">
    <property type="protein sequence ID" value="EMJ34920.1"/>
    <property type="molecule type" value="Genomic_DNA"/>
</dbReference>
<evidence type="ECO:0000313" key="1">
    <source>
        <dbReference type="EMBL" id="EMJ34920.1"/>
    </source>
</evidence>
<protein>
    <submittedName>
        <fullName evidence="1">PF05284 family protein</fullName>
    </submittedName>
</protein>
<dbReference type="InterPro" id="IPR007948">
    <property type="entry name" value="DUF736"/>
</dbReference>